<feature type="compositionally biased region" description="Basic and acidic residues" evidence="1">
    <location>
        <begin position="707"/>
        <end position="719"/>
    </location>
</feature>
<protein>
    <recommendedName>
        <fullName evidence="2">Outer membrane channel protein CpnT-like N-terminal domain-containing protein</fullName>
    </recommendedName>
</protein>
<dbReference type="SUPFAM" id="SSF53448">
    <property type="entry name" value="Nucleotide-diphospho-sugar transferases"/>
    <property type="match status" value="1"/>
</dbReference>
<feature type="region of interest" description="Disordered" evidence="1">
    <location>
        <begin position="3942"/>
        <end position="3981"/>
    </location>
</feature>
<feature type="compositionally biased region" description="Basic and acidic residues" evidence="1">
    <location>
        <begin position="4719"/>
        <end position="4733"/>
    </location>
</feature>
<feature type="compositionally biased region" description="Basic and acidic residues" evidence="1">
    <location>
        <begin position="3672"/>
        <end position="3686"/>
    </location>
</feature>
<evidence type="ECO:0000313" key="3">
    <source>
        <dbReference type="EMBL" id="ACU77310.1"/>
    </source>
</evidence>
<dbReference type="EMBL" id="CP001700">
    <property type="protein sequence ID" value="ACU77310.1"/>
    <property type="molecule type" value="Genomic_DNA"/>
</dbReference>
<feature type="compositionally biased region" description="Polar residues" evidence="1">
    <location>
        <begin position="3560"/>
        <end position="3576"/>
    </location>
</feature>
<dbReference type="Pfam" id="PF25547">
    <property type="entry name" value="WXG100_2"/>
    <property type="match status" value="1"/>
</dbReference>
<feature type="region of interest" description="Disordered" evidence="1">
    <location>
        <begin position="4719"/>
        <end position="4762"/>
    </location>
</feature>
<evidence type="ECO:0000313" key="4">
    <source>
        <dbReference type="Proteomes" id="UP000000851"/>
    </source>
</evidence>
<feature type="region of interest" description="Disordered" evidence="1">
    <location>
        <begin position="2878"/>
        <end position="2915"/>
    </location>
</feature>
<organism evidence="3 4">
    <name type="scientific">Catenulispora acidiphila (strain DSM 44928 / JCM 14897 / NBRC 102108 / NRRL B-24433 / ID139908)</name>
    <dbReference type="NCBI Taxonomy" id="479433"/>
    <lineage>
        <taxon>Bacteria</taxon>
        <taxon>Bacillati</taxon>
        <taxon>Actinomycetota</taxon>
        <taxon>Actinomycetes</taxon>
        <taxon>Catenulisporales</taxon>
        <taxon>Catenulisporaceae</taxon>
        <taxon>Catenulispora</taxon>
    </lineage>
</organism>
<feature type="region of interest" description="Disordered" evidence="1">
    <location>
        <begin position="3672"/>
        <end position="3695"/>
    </location>
</feature>
<dbReference type="InParanoid" id="C7PYI8"/>
<dbReference type="Proteomes" id="UP000000851">
    <property type="component" value="Chromosome"/>
</dbReference>
<dbReference type="HOGENOM" id="CLU_223298_0_0_11"/>
<dbReference type="InterPro" id="IPR029044">
    <property type="entry name" value="Nucleotide-diphossugar_trans"/>
</dbReference>
<dbReference type="OrthoDB" id="3877861at2"/>
<feature type="compositionally biased region" description="Basic and acidic residues" evidence="1">
    <location>
        <begin position="3838"/>
        <end position="3858"/>
    </location>
</feature>
<name>C7PYI8_CATAD</name>
<evidence type="ECO:0000256" key="1">
    <source>
        <dbReference type="SAM" id="MobiDB-lite"/>
    </source>
</evidence>
<accession>C7PYI8</accession>
<dbReference type="InterPro" id="IPR057746">
    <property type="entry name" value="CpnT-like_N"/>
</dbReference>
<feature type="region of interest" description="Disordered" evidence="1">
    <location>
        <begin position="830"/>
        <end position="849"/>
    </location>
</feature>
<feature type="domain" description="Outer membrane channel protein CpnT-like N-terminal" evidence="2">
    <location>
        <begin position="6"/>
        <end position="135"/>
    </location>
</feature>
<keyword evidence="4" id="KW-1185">Reference proteome</keyword>
<dbReference type="STRING" id="479433.Caci_8487"/>
<feature type="compositionally biased region" description="Basic and acidic residues" evidence="1">
    <location>
        <begin position="3795"/>
        <end position="3812"/>
    </location>
</feature>
<reference evidence="3 4" key="1">
    <citation type="journal article" date="2009" name="Stand. Genomic Sci.">
        <title>Complete genome sequence of Catenulispora acidiphila type strain (ID 139908).</title>
        <authorList>
            <person name="Copeland A."/>
            <person name="Lapidus A."/>
            <person name="Glavina Del Rio T."/>
            <person name="Nolan M."/>
            <person name="Lucas S."/>
            <person name="Chen F."/>
            <person name="Tice H."/>
            <person name="Cheng J.F."/>
            <person name="Bruce D."/>
            <person name="Goodwin L."/>
            <person name="Pitluck S."/>
            <person name="Mikhailova N."/>
            <person name="Pati A."/>
            <person name="Ivanova N."/>
            <person name="Mavromatis K."/>
            <person name="Chen A."/>
            <person name="Palaniappan K."/>
            <person name="Chain P."/>
            <person name="Land M."/>
            <person name="Hauser L."/>
            <person name="Chang Y.J."/>
            <person name="Jeffries C.D."/>
            <person name="Chertkov O."/>
            <person name="Brettin T."/>
            <person name="Detter J.C."/>
            <person name="Han C."/>
            <person name="Ali Z."/>
            <person name="Tindall B.J."/>
            <person name="Goker M."/>
            <person name="Bristow J."/>
            <person name="Eisen J.A."/>
            <person name="Markowitz V."/>
            <person name="Hugenholtz P."/>
            <person name="Kyrpides N.C."/>
            <person name="Klenk H.P."/>
        </authorList>
    </citation>
    <scope>NUCLEOTIDE SEQUENCE [LARGE SCALE GENOMIC DNA]</scope>
    <source>
        <strain evidence="4">DSM 44928 / JCM 14897 / NBRC 102108 / NRRL B-24433 / ID139908</strain>
    </source>
</reference>
<proteinExistence type="predicted"/>
<feature type="compositionally biased region" description="Low complexity" evidence="1">
    <location>
        <begin position="750"/>
        <end position="762"/>
    </location>
</feature>
<feature type="region of interest" description="Disordered" evidence="1">
    <location>
        <begin position="2636"/>
        <end position="2658"/>
    </location>
</feature>
<feature type="region of interest" description="Disordered" evidence="1">
    <location>
        <begin position="3560"/>
        <end position="3580"/>
    </location>
</feature>
<evidence type="ECO:0000259" key="2">
    <source>
        <dbReference type="Pfam" id="PF25547"/>
    </source>
</evidence>
<dbReference type="KEGG" id="cai:Caci_8487"/>
<feature type="region of interest" description="Disordered" evidence="1">
    <location>
        <begin position="3795"/>
        <end position="3858"/>
    </location>
</feature>
<feature type="compositionally biased region" description="Polar residues" evidence="1">
    <location>
        <begin position="2901"/>
        <end position="2915"/>
    </location>
</feature>
<feature type="region of interest" description="Disordered" evidence="1">
    <location>
        <begin position="2980"/>
        <end position="3003"/>
    </location>
</feature>
<sequence length="5128" mass="555003">MGIDLPEPLRWLFKLTGSEWPDADEDKIAAFGEHVNNLSTKIDSVNSNMVETVRLANVSNAGPAMTQYTDNLRDVVNNGMPGMSVGARAMAIEIHDAALQAEYSKGTAVINMAIMAPMIAEAIANAPETFGATMAIAEAGVAAIRTTVPKLLTQMVEKVVTNTAMMEAGDLAVQGYQVLVKRDRSGFDGNLSLNTIEMGAIGGAVDGALTGALMKGAPKFFKSAEAGVTDASKLVWAPPKWANMATQVANNTVTSLIMDGINGQPIDGLSLLQGAALGAAMGGLHRAPGVKVKPFDDFHMNEDFLNGDSWVRLNSAYTEDKTGTNDFSFNIRRQPGSTDGTKTVWYGDPDVTHPEGTPPLNERLGPVIDKALENHPEGAPKPRFTVLEDVPPTQLDGIRTLAADKGVDIVVPHGAVETGPYGSIRVPGTDGGSGFRMVHPDGSVDHLGSVYDPRQTVSEPIVGGEPPEVRLALGSGGEKFVSKEVAGEGDCTVASLADSALSQGVAKQSIHAEGLNLNDPGDMREFRNRIADQVTGNSTDTRPGSGVLLGELSADGARTVLDRLGPPKASSSSHLDALDLATPAPRPVADPIRELNNRLEQDPATVLSALENHYSADGDKGMAQLTAYAKAKVEAGGDVPQHRDLLDYAIRERTLAETPLGGEMLQAVAHTLGLDVVVVSGDKPAFHLNGDSAKRVYVHRVTTEDGRNHYRALRPETKPLSKLSRRTPHPLPGDRPKPARRTSPDDASKPSKPSTSSDTAPKQPARRVPVSSRGGHSALSRKPTGSVGNALHRLAGGAHDQTGTDTGVAAHRPPRPTTPHEPHQDVSTLMQRAGHAHNAPPRPADGFESTAGPDVMGVRAVPDKPAFLAAHHLDNLPPENSAKFFDGIDLARPDGPPHDLGDLFTGAGTAHTPPRIPKLLHSIWLGGPLHADKGDRANFMKTMGANADKTGFTSVLWTDVPRNEIDQLRALDPDAPRTERQEHVQQMLDWAGDHNVKLANLDEVFAGGDKAELHTEIATERARTTGSGYAGASDLLRLDILHRFGGVYTDGDNKATDKLAELVDTVEGDQAHGQFGISSLNGSINNSAFIAPPGNRIVHDYRASLKERYTAPLREVMAEKHARGKADLFEAFKPLQDHVRFSSRDVRSEVITRTGPTAWSFDKLARGAGAPDGGAQAPRHWFTTITKEHLETGSESSWLSDATKPPAGTEAEHAEPDTAAEHVPTYLDPAKTVQAAVTVLHREVVNREGVLHLPSVMDIVDKAAPEHREQVWHAVLHTMHETWPNHEYPKPDIVVSGRFQTPSKRGDSIGRNQSIPRPIKDYLHDSGLFPNATTHTEVGHDFSLLPEDRQLRQTLTRAELRNIEPEQARDISRVHKLLFGDTFMSDADQVRDAAKVLDLLHATSPGDTRTDPMWVPKALRDLVEFRIGDEGNYDPAHLTTLIGDHTAVTRRGDLTPGAYRRHAEYAKAIPKGEDPEKFAGSMSPRPPSRKLLRLSAAQHAARWDRAVDVMALKKELGEVSPEQERGLWKLVGLYRKTPGNAVSDRPLTLQDMAEFRNQLAGRHPELGTVTDPKAWTQNMADRAYALSPETGKVTIDELVRHVHEQPDEPHQPSATDDPHYGTPYPEPPATLKWFHEDAVETTREFDELGPLVSHLPPAHFRDLIGHAGAAAEHPERRDILRQLHINIAHLQPDDVRTSIQGSRFHRRLSDELRKYGADPEIDKRDLPAFQHPDEAARFRAEYVEARPDGSGIWIRDPQSQHDMQTHATSRTMLPDPDHFSVVLHGSPQQVHVGKATLSARDMANLLQHTPEWAANPRPIRLIACNTGEHDEGFAQQLADLLGVEVKAPNTVVWGVFNGKPYASTLVRRPDGTYKPVKEADGAYRVFSPHSVQADGGVSRTPIRLDTEYDYLGRKPALTVLSRALAGSFGDTLAGADPVTQKIVNDWRHLISQTGGDSEKAFEVSESARTALDKVLTPDTVQWMFQHAPAGSEVNQALHVLSGSRSRSQHGGYDAQPPGMTPSAYVYDPVTANARGAGLSVDAVTAHNLSAIHRSLFPDTAPSDVPSIRQAHNVMMLARTEQGSSTVRPSHVQDLVRHRFGPDATITPDRIRKLSDEYTALKTLGPIDEHAWRTHLEYAKARDTQTGEVPRAFTSDRLPTEHEARTWTDVLTVADDMGFHPADPVDPAAHTQLSALWKTVETHREVLPAHAAALERPIRYADLENLGRQLGLQRGSDESQLAFVQRLSTNVGSFRAAHPNQRLSASAMARHLETRDAATTPTTPRPARTAPLRPRTEITDDQAKTLSDSLGGFVPPEGLKKLAAVNLTKFPAFTDPRREPQVSDFTDLVHQLLGPGHDVEAGVRTLAAAANRARKGGSLSALDGALSHDDGGFVRAPWSRVRYEAYVPWSDRHAIERDAALLYYHAFGEHAPANPDVGTVRNMRRAMQVAKLAHSSYDRRGQGDPETFYRQLGNRLRPHADESGTDADSFKRLLSAAGSGDGRYQNPDFLAGPMRRRLHGADTPRPALGHDLPPEHIAASRAHAKKLPGLFTPTNFGGHEQIETRLRALIPGRGPLHFEVGLPTELREGFGAMADGGLTLRVTRDGHAYAVRLKALLTSDPERVEESAATAKNESRMFRTGDDGGASHGTSRTLTVDGGIKTGFGPLSVGANTGTSRIRSRELTSSEAFGGDIYLDPSDGTARHTVQTQVHIEVTDPASGHWLQDVPPADSPAHTVELRIQDHLTSTEGVDTTPHAITRPLDDPSIDHLLSERTGYGDQLKHGFLSGLHTRGLTLDEKTRADVDTYFAELSSPHNVASLHSTDPLRRAGLTTSITAKDSTGKTVPITLGAHAEAKTLTQVSASRAGLKMDTVARHTVKQGVSTGRGGGLPSSLTGGVKSHDGSASASLGVTGNSTRTETASLESAYTVTRTVRAEDTNASYQMESKLDLHIAVGDQTEHFTVPDATAWIRLRPADHARLISADGTPERKGATEDTASLDPHLMTSEGLPLGQVKRISNLDGLYQDLTTKLADHLPEEATGDLAKLFEEDPTGSFLHGTGDKHENWRRIVTAVSGPGLVQRADALAGEGVTVKLRIDGKDVPLRLSLGSLKPEDATSLGTDDKLMPISVHQASQTSRIRSSKQQDLALNTSLGVGKSNGLFNATITGRQTKASRSTVSGGVRQYTRSLSGSTLFDVGGRLSWKLEHAEKPIEGAVDGGVHLWVSSDLVKTAHGLGKPLPLRPLEAHQHSPLATTPIHMAVNGGGMDTLRTEIAKKNPDLASEFGSGRFAAELPLLSGGGVRVAPGVHWDVTPTGRPQVLKTLSVYVESHGEAGTAVDHDVEVRQGKGGSGFGGGAGDDLTGGVTVSHSRDTAQGSNTGRGENTSRLMTAKTVQMALVRTQVRHRVTGVGDSPIETVGETLVMVPLSELHNRQEHFDFPADTAEKVFENFKAPGEGDPSPALKSGMLFGPVGAHPDGGLGLEATAKADAAFGDSDLNEQVRDLLQTPTLASQIRKLSDGGLTHPIVTASGGRYELRIQARTVGRPVLHDTNSSGGAKMYNADVATSSERSGGSKTTSGAATFGVDTPHLTVSATHTRSGGSADVETRARRDIESGGLRFSGESVDEYRQDVEYTYTITRISHPMWNLHFGDRPPEALQKTVDGSYVSELRVFEPRTHALDTTTEPRTEPPTEPPAKPALSPRAVALDWHGQDKLGALFREAGGTEQRHSPQDTAVLSKGSFGASLHDVLKPGGAEFRGVDLGGRTLLMKRGVLVEGTLKAPKSVAFLKAGAERESFSHRDVGTTVEHSDSTKQESKGQLAASGVTPHGVTVGGRAGLGRATEVREKTSQTRTTEARPRWDREPGGLYAVHVPVELRLDFGRGGAPRSTTVDVLVHVDAAGAEALGVPAAKLRELRGEPEPVVAPVVPPHEPVVEPHEPVVAPHEPVVTAPHESPPMPAPPIAEDEHREPEPQPQPHDDEPALDAIPLDNATRDELSRFTPDELTRLETLARDTSAEDFRRLIMRVSLSPGSVPEAALLERVPGLTSRDHVLHAVQEVRGPEPVPFAAPTHASVAPLLAPFIQPGDDAVTVHTVPAGTTVYRLVDIRTAVAHLNGHIQPLNKLGWIHLGRGLYTASNREGANLYNDDRFDRVMLRLTTRRDMVGMNIREAGTNAAEIGYHLGEQHEDGTVDLTDAGRQLLDHADFVAVHTGEEGPHEIKFHDGALEHFDVHPDDGAVTGYGDGVLAVYGDWAQRSEHLPLGTDYTLSTIGRLATGADLPWHQVTAEHVRQLADAVGLPHDRIGELPDLIAIHMPETAEELREALVDEEPQPFAVIKQHQEDITAVGDALTNMDKPKYAAFRSHAGYQDVVDKAEAVGKQTDDRGHLAAVNDLHAAVTRFTDSLPPEQRQKFEHTDLANATGQAFARVSIVELRLRRDAGAFQVHIGHDFADTKTRTAWVEQFQKNFTEGTDEVLWIRNANHPADAHLKSAIDAMKAGPDRRYFTVALHGSPGSVHVGNGHLSVKEMAALVRANDSWAKDKRPIRLFSCYTGMDDHGYAHELAKELGVDVIAPNDKAWADRKGNTYVSENLYKYDDTGVPRPTPKRKSPETGAWRRFSPDGDVKLELAPGTKLERTAALTLLTRTLPRTEAEIGAWPDAAHAPLRTLAGVLRTSNTLFERHLIDSHMNTMRDKLSDLLNDETVKTLADNVPAHRDDLREALHQLSPDTHDPSADDPNLHDPSAPQEPHGDPVPHDPVAFSPDSPTPAEQALTTITTRLQNNEKVWVSDTRSGSLLTRPLTLVNGEPHLGSVRLGPDHMDRLAVAPGFDDRLSHSVPGAVPQPEVKPNGNQRMLFHNTSLMLGHFTGDIVRTSAGPRFGNQHLTIDKAMPALFAKLATQDPAEVQTFLSFIHHERTLAADTMLAHGFVAPANIHFRPAPARQRAIALPAWLGSQTRQDHMPPDPDPTNVTTDVTYARFRGFVETRLRDLGFPDEDRTELMGSLDWTASRFHPTPDTMTAADRTTLFAGLYLNAGERLDFSKKAVVLQRLSGHDVPLPLTLIVRDTSKLTTAMRTSLQQLRATLPVDSAARAAIQALLDHPGKELRPASPPLNAAISVIMEHYWPTILAWMPPPE</sequence>
<feature type="compositionally biased region" description="Basic and acidic residues" evidence="1">
    <location>
        <begin position="732"/>
        <end position="749"/>
    </location>
</feature>
<gene>
    <name evidence="3" type="ordered locus">Caci_8487</name>
</gene>
<dbReference type="Gene3D" id="3.90.550.20">
    <property type="match status" value="1"/>
</dbReference>
<feature type="compositionally biased region" description="Polar residues" evidence="1">
    <location>
        <begin position="3361"/>
        <end position="3380"/>
    </location>
</feature>
<feature type="region of interest" description="Disordered" evidence="1">
    <location>
        <begin position="565"/>
        <end position="588"/>
    </location>
</feature>
<dbReference type="eggNOG" id="COG3774">
    <property type="taxonomic scope" value="Bacteria"/>
</dbReference>
<feature type="region of interest" description="Disordered" evidence="1">
    <location>
        <begin position="707"/>
        <end position="824"/>
    </location>
</feature>
<feature type="compositionally biased region" description="Gly residues" evidence="1">
    <location>
        <begin position="3343"/>
        <end position="3354"/>
    </location>
</feature>
<feature type="region of interest" description="Disordered" evidence="1">
    <location>
        <begin position="3342"/>
        <end position="3380"/>
    </location>
</feature>
<dbReference type="RefSeq" id="WP_015797035.1">
    <property type="nucleotide sequence ID" value="NC_013131.1"/>
</dbReference>
<feature type="compositionally biased region" description="Basic and acidic residues" evidence="1">
    <location>
        <begin position="3960"/>
        <end position="3976"/>
    </location>
</feature>
<feature type="region of interest" description="Disordered" evidence="1">
    <location>
        <begin position="1191"/>
        <end position="1216"/>
    </location>
</feature>
<feature type="compositionally biased region" description="Low complexity" evidence="1">
    <location>
        <begin position="569"/>
        <end position="581"/>
    </location>
</feature>